<gene>
    <name evidence="5" type="ORF">kuste3099</name>
</gene>
<keyword evidence="3" id="KW-0812">Transmembrane</keyword>
<dbReference type="EMBL" id="CT573071">
    <property type="protein sequence ID" value="CAJ73856.1"/>
    <property type="molecule type" value="Genomic_DNA"/>
</dbReference>
<dbReference type="GO" id="GO:0003755">
    <property type="term" value="F:peptidyl-prolyl cis-trans isomerase activity"/>
    <property type="evidence" value="ECO:0007669"/>
    <property type="project" value="UniProtKB-KW"/>
</dbReference>
<dbReference type="SUPFAM" id="SSF54534">
    <property type="entry name" value="FKBP-like"/>
    <property type="match status" value="1"/>
</dbReference>
<evidence type="ECO:0000256" key="2">
    <source>
        <dbReference type="PROSITE-ProRule" id="PRU00278"/>
    </source>
</evidence>
<protein>
    <recommendedName>
        <fullName evidence="4">PpiC domain-containing protein</fullName>
    </recommendedName>
</protein>
<accession>Q1Q1H0</accession>
<dbReference type="SUPFAM" id="SSF109998">
    <property type="entry name" value="Triger factor/SurA peptide-binding domain-like"/>
    <property type="match status" value="1"/>
</dbReference>
<dbReference type="PANTHER" id="PTHR47245:SF2">
    <property type="entry name" value="PEPTIDYL-PROLYL CIS-TRANS ISOMERASE HP_0175-RELATED"/>
    <property type="match status" value="1"/>
</dbReference>
<reference evidence="5" key="1">
    <citation type="journal article" date="2006" name="Nature">
        <title>Deciphering the evolution and metabolism of an anammox bacterium from a community genome.</title>
        <authorList>
            <person name="Strous M."/>
            <person name="Pelletier E."/>
            <person name="Mangenot S."/>
            <person name="Rattei T."/>
            <person name="Lehner A."/>
            <person name="Taylor M.W."/>
            <person name="Horn M."/>
            <person name="Daims H."/>
            <person name="Bartol-Mavel D."/>
            <person name="Wincker P."/>
            <person name="Barbe V."/>
            <person name="Fonknechten N."/>
            <person name="Vallenet D."/>
            <person name="Segurens B."/>
            <person name="Schenowitz-Truong C."/>
            <person name="Medigue C."/>
            <person name="Collingro A."/>
            <person name="Snel B."/>
            <person name="Dutilh B.E."/>
            <person name="OpDenCamp H.J.M."/>
            <person name="vanDerDrift C."/>
            <person name="Cirpus I."/>
            <person name="vanDePas-Schoonen K.T."/>
            <person name="Harhangi H.R."/>
            <person name="vanNiftrik L."/>
            <person name="Schmid M."/>
            <person name="Keltjens J."/>
            <person name="vanDeVossenberg J."/>
            <person name="Kartal B."/>
            <person name="Meier H."/>
            <person name="Frishman D."/>
            <person name="Huynen M.A."/>
            <person name="Mewes H."/>
            <person name="Weissenbach J."/>
            <person name="Jetten M.S.M."/>
            <person name="Wagner M."/>
            <person name="LePaslier D."/>
        </authorList>
    </citation>
    <scope>NUCLEOTIDE SEQUENCE</scope>
</reference>
<dbReference type="Pfam" id="PF13616">
    <property type="entry name" value="Rotamase_3"/>
    <property type="match status" value="1"/>
</dbReference>
<evidence type="ECO:0000313" key="5">
    <source>
        <dbReference type="EMBL" id="CAJ73856.1"/>
    </source>
</evidence>
<reference evidence="5" key="2">
    <citation type="submission" date="2006-01" db="EMBL/GenBank/DDBJ databases">
        <authorList>
            <person name="Genoscope"/>
        </authorList>
    </citation>
    <scope>NUCLEOTIDE SEQUENCE</scope>
</reference>
<sequence>MFCITLLKFSYDNRVFATKTKSVKKKILIDLNNQIFCVLLHSGYLFLINVLGFIPKRLKGVLMVGKHFTFIIISGLLMLAAVSGCGKDESDVPQLSSQANERDFEEIHKNVNLGQETKAVATSGSDHGMGFVHGKKEKPDPNKIIASVNEEKILRKDLDKILDRFRKQVPPGAIPSLEKQITEQLVTQAILRQFVREKGLDVADDVVNNEINKMRENIAKNPAAEGKTLEQFLEIQGSNIDELSTAIRMSAALDAYVTNNVDDKTLENYFIKNINEFTGEEVTASHILIGTKGMKEQEDLDKARAKIESIKKELDNGANFAELAKKYSECPTGKTGGELGSFPRHGVMVETFANAAFSTEVGKVSEPVKTEFGYHLIYVTNHAPAKDVSFDAVKDTVREKLVAIEMGDLINDLRDNAQVEINLQ</sequence>
<keyword evidence="3" id="KW-0472">Membrane</keyword>
<dbReference type="InterPro" id="IPR046357">
    <property type="entry name" value="PPIase_dom_sf"/>
</dbReference>
<dbReference type="InterPro" id="IPR050245">
    <property type="entry name" value="PrsA_foldase"/>
</dbReference>
<dbReference type="AlphaFoldDB" id="Q1Q1H0"/>
<name>Q1Q1H0_KUEST</name>
<dbReference type="PANTHER" id="PTHR47245">
    <property type="entry name" value="PEPTIDYLPROLYL ISOMERASE"/>
    <property type="match status" value="1"/>
</dbReference>
<evidence type="ECO:0000256" key="1">
    <source>
        <dbReference type="ARBA" id="ARBA00022764"/>
    </source>
</evidence>
<keyword evidence="3" id="KW-1133">Transmembrane helix</keyword>
<keyword evidence="2" id="KW-0413">Isomerase</keyword>
<evidence type="ECO:0000256" key="3">
    <source>
        <dbReference type="SAM" id="Phobius"/>
    </source>
</evidence>
<dbReference type="InterPro" id="IPR023058">
    <property type="entry name" value="PPIase_PpiC_CS"/>
</dbReference>
<feature type="transmembrane region" description="Helical" evidence="3">
    <location>
        <begin position="61"/>
        <end position="82"/>
    </location>
</feature>
<keyword evidence="2" id="KW-0697">Rotamase</keyword>
<dbReference type="Pfam" id="PF09312">
    <property type="entry name" value="SurA_N"/>
    <property type="match status" value="1"/>
</dbReference>
<dbReference type="InterPro" id="IPR027304">
    <property type="entry name" value="Trigger_fact/SurA_dom_sf"/>
</dbReference>
<dbReference type="Gene3D" id="1.10.4030.10">
    <property type="entry name" value="Porin chaperone SurA, peptide-binding domain"/>
    <property type="match status" value="1"/>
</dbReference>
<feature type="transmembrane region" description="Helical" evidence="3">
    <location>
        <begin position="33"/>
        <end position="54"/>
    </location>
</feature>
<feature type="domain" description="PpiC" evidence="4">
    <location>
        <begin position="279"/>
        <end position="381"/>
    </location>
</feature>
<evidence type="ECO:0000259" key="4">
    <source>
        <dbReference type="PROSITE" id="PS50198"/>
    </source>
</evidence>
<keyword evidence="1" id="KW-0574">Periplasm</keyword>
<dbReference type="PROSITE" id="PS50198">
    <property type="entry name" value="PPIC_PPIASE_2"/>
    <property type="match status" value="1"/>
</dbReference>
<organism evidence="5">
    <name type="scientific">Kuenenia stuttgartiensis</name>
    <dbReference type="NCBI Taxonomy" id="174633"/>
    <lineage>
        <taxon>Bacteria</taxon>
        <taxon>Pseudomonadati</taxon>
        <taxon>Planctomycetota</taxon>
        <taxon>Candidatus Brocadiia</taxon>
        <taxon>Candidatus Brocadiales</taxon>
        <taxon>Candidatus Brocadiaceae</taxon>
        <taxon>Candidatus Kuenenia</taxon>
    </lineage>
</organism>
<proteinExistence type="predicted"/>
<dbReference type="InterPro" id="IPR015391">
    <property type="entry name" value="SurA_N"/>
</dbReference>
<dbReference type="InterPro" id="IPR000297">
    <property type="entry name" value="PPIase_PpiC"/>
</dbReference>
<dbReference type="PROSITE" id="PS01096">
    <property type="entry name" value="PPIC_PPIASE_1"/>
    <property type="match status" value="1"/>
</dbReference>
<dbReference type="Gene3D" id="3.10.50.40">
    <property type="match status" value="1"/>
</dbReference>